<keyword evidence="3" id="KW-0106">Calcium</keyword>
<gene>
    <name evidence="5" type="primary">LCP1</name>
</gene>
<feature type="domain" description="EF-hand" evidence="4">
    <location>
        <begin position="49"/>
        <end position="84"/>
    </location>
</feature>
<reference evidence="5" key="3">
    <citation type="submission" date="2025-09" db="UniProtKB">
        <authorList>
            <consortium name="Ensembl"/>
        </authorList>
    </citation>
    <scope>IDENTIFICATION</scope>
    <source>
        <strain evidence="5">2N</strain>
    </source>
</reference>
<proteinExistence type="predicted"/>
<dbReference type="PROSITE" id="PS00018">
    <property type="entry name" value="EF_HAND_1"/>
    <property type="match status" value="2"/>
</dbReference>
<reference evidence="5" key="2">
    <citation type="submission" date="2025-08" db="UniProtKB">
        <authorList>
            <consortium name="Ensembl"/>
        </authorList>
    </citation>
    <scope>IDENTIFICATION</scope>
    <source>
        <strain evidence="5">2N</strain>
    </source>
</reference>
<dbReference type="InterPro" id="IPR018247">
    <property type="entry name" value="EF_Hand_1_Ca_BS"/>
</dbReference>
<keyword evidence="2" id="KW-0677">Repeat</keyword>
<dbReference type="InterPro" id="IPR002048">
    <property type="entry name" value="EF_hand_dom"/>
</dbReference>
<dbReference type="SMART" id="SM00054">
    <property type="entry name" value="EFh"/>
    <property type="match status" value="2"/>
</dbReference>
<dbReference type="AlphaFoldDB" id="A0A286XC51"/>
<dbReference type="EMBL" id="AAKN02011129">
    <property type="status" value="NOT_ANNOTATED_CDS"/>
    <property type="molecule type" value="Genomic_DNA"/>
</dbReference>
<dbReference type="GO" id="GO:0005737">
    <property type="term" value="C:cytoplasm"/>
    <property type="evidence" value="ECO:0007669"/>
    <property type="project" value="TreeGrafter"/>
</dbReference>
<evidence type="ECO:0000259" key="4">
    <source>
        <dbReference type="PROSITE" id="PS50222"/>
    </source>
</evidence>
<organism evidence="5 6">
    <name type="scientific">Cavia porcellus</name>
    <name type="common">Guinea pig</name>
    <dbReference type="NCBI Taxonomy" id="10141"/>
    <lineage>
        <taxon>Eukaryota</taxon>
        <taxon>Metazoa</taxon>
        <taxon>Chordata</taxon>
        <taxon>Craniata</taxon>
        <taxon>Vertebrata</taxon>
        <taxon>Euteleostomi</taxon>
        <taxon>Mammalia</taxon>
        <taxon>Eutheria</taxon>
        <taxon>Euarchontoglires</taxon>
        <taxon>Glires</taxon>
        <taxon>Rodentia</taxon>
        <taxon>Hystricomorpha</taxon>
        <taxon>Caviidae</taxon>
        <taxon>Cavia</taxon>
    </lineage>
</organism>
<dbReference type="GO" id="GO:0005246">
    <property type="term" value="F:calcium channel regulator activity"/>
    <property type="evidence" value="ECO:0007669"/>
    <property type="project" value="TreeGrafter"/>
</dbReference>
<dbReference type="Gene3D" id="1.10.238.10">
    <property type="entry name" value="EF-hand"/>
    <property type="match status" value="1"/>
</dbReference>
<dbReference type="VEuPathDB" id="HostDB:ENSCPOG00000001937"/>
<dbReference type="InterPro" id="IPR043582">
    <property type="entry name" value="CaBP1/2/4/5"/>
</dbReference>
<evidence type="ECO:0000256" key="2">
    <source>
        <dbReference type="ARBA" id="ARBA00022737"/>
    </source>
</evidence>
<accession>A0A286XC51</accession>
<evidence type="ECO:0000256" key="1">
    <source>
        <dbReference type="ARBA" id="ARBA00022723"/>
    </source>
</evidence>
<dbReference type="PANTHER" id="PTHR45917">
    <property type="entry name" value="CALCIUM-BINDING PROTEIN 1-RELATED"/>
    <property type="match status" value="1"/>
</dbReference>
<protein>
    <submittedName>
        <fullName evidence="5">Lymphocyte cytosolic protein 1</fullName>
    </submittedName>
</protein>
<evidence type="ECO:0000256" key="3">
    <source>
        <dbReference type="ARBA" id="ARBA00022837"/>
    </source>
</evidence>
<evidence type="ECO:0000313" key="5">
    <source>
        <dbReference type="Ensembl" id="ENSCPOP00000023015.1"/>
    </source>
</evidence>
<dbReference type="Proteomes" id="UP000005447">
    <property type="component" value="Unassembled WGS sequence"/>
</dbReference>
<dbReference type="SUPFAM" id="SSF47473">
    <property type="entry name" value="EF-hand"/>
    <property type="match status" value="1"/>
</dbReference>
<reference evidence="6" key="1">
    <citation type="journal article" date="2011" name="Nature">
        <title>A high-resolution map of human evolutionary constraint using 29 mammals.</title>
        <authorList>
            <person name="Lindblad-Toh K."/>
            <person name="Garber M."/>
            <person name="Zuk O."/>
            <person name="Lin M.F."/>
            <person name="Parker B.J."/>
            <person name="Washietl S."/>
            <person name="Kheradpour P."/>
            <person name="Ernst J."/>
            <person name="Jordan G."/>
            <person name="Mauceli E."/>
            <person name="Ward L.D."/>
            <person name="Lowe C.B."/>
            <person name="Holloway A.K."/>
            <person name="Clamp M."/>
            <person name="Gnerre S."/>
            <person name="Alfoldi J."/>
            <person name="Beal K."/>
            <person name="Chang J."/>
            <person name="Clawson H."/>
            <person name="Cuff J."/>
            <person name="Di Palma F."/>
            <person name="Fitzgerald S."/>
            <person name="Flicek P."/>
            <person name="Guttman M."/>
            <person name="Hubisz M.J."/>
            <person name="Jaffe D.B."/>
            <person name="Jungreis I."/>
            <person name="Kent W.J."/>
            <person name="Kostka D."/>
            <person name="Lara M."/>
            <person name="Martins A.L."/>
            <person name="Massingham T."/>
            <person name="Moltke I."/>
            <person name="Raney B.J."/>
            <person name="Rasmussen M.D."/>
            <person name="Robinson J."/>
            <person name="Stark A."/>
            <person name="Vilella A.J."/>
            <person name="Wen J."/>
            <person name="Xie X."/>
            <person name="Zody M.C."/>
            <person name="Baldwin J."/>
            <person name="Bloom T."/>
            <person name="Chin C.W."/>
            <person name="Heiman D."/>
            <person name="Nicol R."/>
            <person name="Nusbaum C."/>
            <person name="Young S."/>
            <person name="Wilkinson J."/>
            <person name="Worley K.C."/>
            <person name="Kovar C.L."/>
            <person name="Muzny D.M."/>
            <person name="Gibbs R.A."/>
            <person name="Cree A."/>
            <person name="Dihn H.H."/>
            <person name="Fowler G."/>
            <person name="Jhangiani S."/>
            <person name="Joshi V."/>
            <person name="Lee S."/>
            <person name="Lewis L.R."/>
            <person name="Nazareth L.V."/>
            <person name="Okwuonu G."/>
            <person name="Santibanez J."/>
            <person name="Warren W.C."/>
            <person name="Mardis E.R."/>
            <person name="Weinstock G.M."/>
            <person name="Wilson R.K."/>
            <person name="Delehaunty K."/>
            <person name="Dooling D."/>
            <person name="Fronik C."/>
            <person name="Fulton L."/>
            <person name="Fulton B."/>
            <person name="Graves T."/>
            <person name="Minx P."/>
            <person name="Sodergren E."/>
            <person name="Birney E."/>
            <person name="Margulies E.H."/>
            <person name="Herrero J."/>
            <person name="Green E.D."/>
            <person name="Haussler D."/>
            <person name="Siepel A."/>
            <person name="Goldman N."/>
            <person name="Pollard K.S."/>
            <person name="Pedersen J.S."/>
            <person name="Lander E.S."/>
            <person name="Kellis M."/>
        </authorList>
    </citation>
    <scope>NUCLEOTIDE SEQUENCE [LARGE SCALE GENOMIC DNA]</scope>
    <source>
        <strain evidence="6">2N</strain>
    </source>
</reference>
<dbReference type="EMBL" id="AAKN02011130">
    <property type="status" value="NOT_ANNOTATED_CDS"/>
    <property type="molecule type" value="Genomic_DNA"/>
</dbReference>
<evidence type="ECO:0000313" key="6">
    <source>
        <dbReference type="Proteomes" id="UP000005447"/>
    </source>
</evidence>
<dbReference type="CDD" id="cd00051">
    <property type="entry name" value="EFh"/>
    <property type="match status" value="1"/>
</dbReference>
<dbReference type="Bgee" id="ENSCPOG00000001937">
    <property type="expression patterns" value="Expressed in adult mammalian kidney and 12 other cell types or tissues"/>
</dbReference>
<sequence>MARGSVSDEEMMELREAFAKVDTDGNGYISCNELNDLFKAACLPLPGYRVREITENLMATGDLDKDGRLSFDEFIKVFHGLKSADVAKTFRKAINKKEGICAIGGTSEQSSVGTQHSYSGK</sequence>
<name>A0A286XC51_CAVPO</name>
<feature type="domain" description="EF-hand" evidence="4">
    <location>
        <begin position="9"/>
        <end position="44"/>
    </location>
</feature>
<dbReference type="PANTHER" id="PTHR45917:SF12">
    <property type="entry name" value="CALMODULIN-ALPHA-LIKE"/>
    <property type="match status" value="1"/>
</dbReference>
<dbReference type="FunFam" id="1.10.238.10:FF:000059">
    <property type="entry name" value="Plastin 1"/>
    <property type="match status" value="1"/>
</dbReference>
<dbReference type="GeneTree" id="ENSGT00950000183097"/>
<keyword evidence="6" id="KW-1185">Reference proteome</keyword>
<dbReference type="Ensembl" id="ENSCPOT00000031541.1">
    <property type="protein sequence ID" value="ENSCPOP00000023015.1"/>
    <property type="gene ID" value="ENSCPOG00000001937.4"/>
</dbReference>
<dbReference type="Pfam" id="PF13499">
    <property type="entry name" value="EF-hand_7"/>
    <property type="match status" value="1"/>
</dbReference>
<keyword evidence="1" id="KW-0479">Metal-binding</keyword>
<dbReference type="GO" id="GO:0005509">
    <property type="term" value="F:calcium ion binding"/>
    <property type="evidence" value="ECO:0007669"/>
    <property type="project" value="InterPro"/>
</dbReference>
<dbReference type="PROSITE" id="PS50222">
    <property type="entry name" value="EF_HAND_2"/>
    <property type="match status" value="2"/>
</dbReference>
<dbReference type="InterPro" id="IPR011992">
    <property type="entry name" value="EF-hand-dom_pair"/>
</dbReference>